<dbReference type="EMBL" id="GEIB01001334">
    <property type="protein sequence ID" value="JAR86866.1"/>
    <property type="molecule type" value="Transcribed_RNA"/>
</dbReference>
<organism evidence="5">
    <name type="scientific">Alectorobius mimon</name>
    <dbReference type="NCBI Taxonomy" id="360319"/>
    <lineage>
        <taxon>Eukaryota</taxon>
        <taxon>Metazoa</taxon>
        <taxon>Ecdysozoa</taxon>
        <taxon>Arthropoda</taxon>
        <taxon>Chelicerata</taxon>
        <taxon>Arachnida</taxon>
        <taxon>Acari</taxon>
        <taxon>Parasitiformes</taxon>
        <taxon>Ixodida</taxon>
        <taxon>Ixodoidea</taxon>
        <taxon>Argasidae</taxon>
        <taxon>Ornithodorinae</taxon>
        <taxon>Alectorobius</taxon>
    </lineage>
</organism>
<dbReference type="SUPFAM" id="SSF51011">
    <property type="entry name" value="Glycosyl hydrolase domain"/>
    <property type="match status" value="1"/>
</dbReference>
<dbReference type="Pfam" id="PF01055">
    <property type="entry name" value="Glyco_hydro_31_2nd"/>
    <property type="match status" value="1"/>
</dbReference>
<dbReference type="GO" id="GO:0004553">
    <property type="term" value="F:hydrolase activity, hydrolyzing O-glycosyl compounds"/>
    <property type="evidence" value="ECO:0007669"/>
    <property type="project" value="InterPro"/>
</dbReference>
<feature type="domain" description="Glycoside hydrolase family 31 TIM barrel" evidence="3">
    <location>
        <begin position="1"/>
        <end position="138"/>
    </location>
</feature>
<evidence type="ECO:0000259" key="4">
    <source>
        <dbReference type="Pfam" id="PF21365"/>
    </source>
</evidence>
<evidence type="ECO:0000256" key="1">
    <source>
        <dbReference type="ARBA" id="ARBA00007806"/>
    </source>
</evidence>
<accession>A0A147B7V5</accession>
<evidence type="ECO:0000313" key="5">
    <source>
        <dbReference type="EMBL" id="JAR86866.1"/>
    </source>
</evidence>
<sequence>GHMQAEASWKAFRETTPHKRPLIISHSTFIGSGKYAGHLHTAGDTGCSGDAIRASIAKIVELSLVGIPYAGVKMPQDFSQCSDTIQARWLQLAALFPLSTFPLPHSLDADTSEPDTKAINASEEVLKLRAMLLPYLHALFFDAHTQGTPVARPLFYEFSEDRNVFQVHQQFMLGPAVLISPATDEEDQMEAYFPYGNWYNLRTGEAIQTMEGSHVKLPTAPNPHIHVRGGHIVPLLNTTGKTSLELFAAPGFNGGATGRVSLDDDSEIYSDDDSNSGTSRKMIFTLSKEDDSYTLSIVLEPSVPTGNVHADVVVGSIRIPGIAKPPRVTMDGKDLAGSSVYYRGNVLHLHLDLPLGNHTIQIK</sequence>
<dbReference type="InterPro" id="IPR048395">
    <property type="entry name" value="Glyco_hydro_31_C"/>
</dbReference>
<dbReference type="PANTHER" id="PTHR22762:SF133">
    <property type="entry name" value="P-TYPE DOMAIN-CONTAINING PROTEIN"/>
    <property type="match status" value="1"/>
</dbReference>
<feature type="non-terminal residue" evidence="5">
    <location>
        <position position="1"/>
    </location>
</feature>
<dbReference type="SUPFAM" id="SSF51445">
    <property type="entry name" value="(Trans)glycosidases"/>
    <property type="match status" value="1"/>
</dbReference>
<reference evidence="5" key="1">
    <citation type="submission" date="2016-03" db="EMBL/GenBank/DDBJ databases">
        <title>Gut transcriptome analysis on engorged females of Ornithodoros mimon (Acari: Argasidae) and phylogenetic inferences of soft ticks.</title>
        <authorList>
            <person name="Landulfo G.A."/>
            <person name="Giovanni D."/>
            <person name="Carvalho E."/>
            <person name="Junqueira-de-Azevedo I."/>
            <person name="Patane J."/>
            <person name="Mendoca R."/>
            <person name="Barros-Battesti D."/>
        </authorList>
    </citation>
    <scope>NUCLEOTIDE SEQUENCE</scope>
    <source>
        <strain evidence="5">Females</strain>
        <tissue evidence="5">Gut</tissue>
    </source>
</reference>
<dbReference type="Gene3D" id="2.60.40.1180">
    <property type="entry name" value="Golgi alpha-mannosidase II"/>
    <property type="match status" value="1"/>
</dbReference>
<comment type="similarity">
    <text evidence="1 2">Belongs to the glycosyl hydrolase 31 family.</text>
</comment>
<dbReference type="AlphaFoldDB" id="A0A147B7V5"/>
<evidence type="ECO:0000256" key="2">
    <source>
        <dbReference type="RuleBase" id="RU361185"/>
    </source>
</evidence>
<protein>
    <submittedName>
        <fullName evidence="5">Maltase intestinal like</fullName>
    </submittedName>
</protein>
<keyword evidence="2" id="KW-0378">Hydrolase</keyword>
<name>A0A147B7V5_9ACAR</name>
<dbReference type="Gene3D" id="3.20.20.80">
    <property type="entry name" value="Glycosidases"/>
    <property type="match status" value="1"/>
</dbReference>
<dbReference type="GO" id="GO:0005975">
    <property type="term" value="P:carbohydrate metabolic process"/>
    <property type="evidence" value="ECO:0007669"/>
    <property type="project" value="InterPro"/>
</dbReference>
<evidence type="ECO:0000259" key="3">
    <source>
        <dbReference type="Pfam" id="PF01055"/>
    </source>
</evidence>
<dbReference type="InterPro" id="IPR013780">
    <property type="entry name" value="Glyco_hydro_b"/>
</dbReference>
<dbReference type="Pfam" id="PF21365">
    <property type="entry name" value="Glyco_hydro_31_3rd"/>
    <property type="match status" value="1"/>
</dbReference>
<proteinExistence type="inferred from homology"/>
<dbReference type="PANTHER" id="PTHR22762">
    <property type="entry name" value="ALPHA-GLUCOSIDASE"/>
    <property type="match status" value="1"/>
</dbReference>
<dbReference type="InterPro" id="IPR000322">
    <property type="entry name" value="Glyco_hydro_31_TIM"/>
</dbReference>
<dbReference type="InterPro" id="IPR017853">
    <property type="entry name" value="GH"/>
</dbReference>
<keyword evidence="2" id="KW-0326">Glycosidase</keyword>
<feature type="domain" description="Glycosyl hydrolase family 31 C-terminal" evidence="4">
    <location>
        <begin position="147"/>
        <end position="233"/>
    </location>
</feature>